<organism evidence="1 2">
    <name type="scientific">Neisseria cinerea ATCC 14685</name>
    <dbReference type="NCBI Taxonomy" id="546262"/>
    <lineage>
        <taxon>Bacteria</taxon>
        <taxon>Pseudomonadati</taxon>
        <taxon>Pseudomonadota</taxon>
        <taxon>Betaproteobacteria</taxon>
        <taxon>Neisseriales</taxon>
        <taxon>Neisseriaceae</taxon>
        <taxon>Neisseria</taxon>
    </lineage>
</organism>
<reference evidence="1 2" key="1">
    <citation type="submission" date="2009-10" db="EMBL/GenBank/DDBJ databases">
        <authorList>
            <person name="Weinstock G."/>
            <person name="Sodergren E."/>
            <person name="Clifton S."/>
            <person name="Fulton L."/>
            <person name="Fulton B."/>
            <person name="Courtney L."/>
            <person name="Fronick C."/>
            <person name="Harrison M."/>
            <person name="Strong C."/>
            <person name="Farmer C."/>
            <person name="Delahaunty K."/>
            <person name="Markovic C."/>
            <person name="Hall O."/>
            <person name="Minx P."/>
            <person name="Tomlinson C."/>
            <person name="Mitreva M."/>
            <person name="Nelson J."/>
            <person name="Hou S."/>
            <person name="Wollam A."/>
            <person name="Pepin K.H."/>
            <person name="Johnson M."/>
            <person name="Bhonagiri V."/>
            <person name="Nash W.E."/>
            <person name="Warren W."/>
            <person name="Chinwalla A."/>
            <person name="Mardis E.R."/>
            <person name="Wilson R.K."/>
        </authorList>
    </citation>
    <scope>NUCLEOTIDE SEQUENCE [LARGE SCALE GENOMIC DNA]</scope>
    <source>
        <strain evidence="1 2">ATCC 14685</strain>
    </source>
</reference>
<evidence type="ECO:0000313" key="2">
    <source>
        <dbReference type="Proteomes" id="UP000003294"/>
    </source>
</evidence>
<proteinExistence type="predicted"/>
<evidence type="ECO:0000313" key="1">
    <source>
        <dbReference type="EMBL" id="EEZ70864.1"/>
    </source>
</evidence>
<dbReference type="STRING" id="546262.NEICINOT_05050"/>
<dbReference type="AlphaFoldDB" id="D0W5T1"/>
<comment type="caution">
    <text evidence="1">The sequence shown here is derived from an EMBL/GenBank/DDBJ whole genome shotgun (WGS) entry which is preliminary data.</text>
</comment>
<accession>D0W5T1</accession>
<sequence>MKGKCRLKTICFQTAFFTMCCLGFDGWLINPLPYCLQVNCFTF</sequence>
<dbReference type="EMBL" id="ACDY02000017">
    <property type="protein sequence ID" value="EEZ70864.1"/>
    <property type="molecule type" value="Genomic_DNA"/>
</dbReference>
<protein>
    <submittedName>
        <fullName evidence="1">Uncharacterized protein</fullName>
    </submittedName>
</protein>
<dbReference type="Proteomes" id="UP000003294">
    <property type="component" value="Unassembled WGS sequence"/>
</dbReference>
<gene>
    <name evidence="1" type="ORF">NEICINOT_05050</name>
</gene>
<name>D0W5T1_NEICI</name>